<reference evidence="3 4" key="1">
    <citation type="submission" date="2017-08" db="EMBL/GenBank/DDBJ databases">
        <title>Reclassification of Bisgaard taxon 37 and 44.</title>
        <authorList>
            <person name="Christensen H."/>
        </authorList>
    </citation>
    <scope>NUCLEOTIDE SEQUENCE [LARGE SCALE GENOMIC DNA]</scope>
    <source>
        <strain evidence="3 4">B96_3</strain>
    </source>
</reference>
<feature type="coiled-coil region" evidence="1">
    <location>
        <begin position="114"/>
        <end position="141"/>
    </location>
</feature>
<evidence type="ECO:0000256" key="1">
    <source>
        <dbReference type="SAM" id="Coils"/>
    </source>
</evidence>
<evidence type="ECO:0000313" key="4">
    <source>
        <dbReference type="Proteomes" id="UP000265691"/>
    </source>
</evidence>
<feature type="region of interest" description="Disordered" evidence="2">
    <location>
        <begin position="1"/>
        <end position="28"/>
    </location>
</feature>
<evidence type="ECO:0000313" key="3">
    <source>
        <dbReference type="EMBL" id="RIY34497.1"/>
    </source>
</evidence>
<proteinExistence type="predicted"/>
<dbReference type="EMBL" id="NRHC01000002">
    <property type="protein sequence ID" value="RIY34497.1"/>
    <property type="molecule type" value="Genomic_DNA"/>
</dbReference>
<accession>A0A3A1YEL4</accession>
<sequence>MEVTVTEENTNEQLEPVTTEQEQSEDTEVLSFDDFEKEFDKYGLSYFQRTYQNLVSRIERVDPTGQDIDLAMKWASYQTAFRDLIKLYRSNNSNIRSISEDSSKVEFIGSYQVMSNFNKAARELDLALKKAEGELDDAQTIQIVKVISMRGR</sequence>
<feature type="compositionally biased region" description="Low complexity" evidence="2">
    <location>
        <begin position="1"/>
        <end position="12"/>
    </location>
</feature>
<gene>
    <name evidence="3" type="ORF">CKF54_00435</name>
</gene>
<dbReference type="AlphaFoldDB" id="A0A3A1YEL4"/>
<protein>
    <submittedName>
        <fullName evidence="3">Uncharacterized protein</fullName>
    </submittedName>
</protein>
<evidence type="ECO:0000256" key="2">
    <source>
        <dbReference type="SAM" id="MobiDB-lite"/>
    </source>
</evidence>
<keyword evidence="4" id="KW-1185">Reference proteome</keyword>
<organism evidence="3 4">
    <name type="scientific">Psittacicella hinzii</name>
    <dbReference type="NCBI Taxonomy" id="2028575"/>
    <lineage>
        <taxon>Bacteria</taxon>
        <taxon>Pseudomonadati</taxon>
        <taxon>Pseudomonadota</taxon>
        <taxon>Gammaproteobacteria</taxon>
        <taxon>Pasteurellales</taxon>
        <taxon>Psittacicellaceae</taxon>
        <taxon>Psittacicella</taxon>
    </lineage>
</organism>
<name>A0A3A1YEL4_9GAMM</name>
<keyword evidence="1" id="KW-0175">Coiled coil</keyword>
<comment type="caution">
    <text evidence="3">The sequence shown here is derived from an EMBL/GenBank/DDBJ whole genome shotgun (WGS) entry which is preliminary data.</text>
</comment>
<dbReference type="Proteomes" id="UP000265691">
    <property type="component" value="Unassembled WGS sequence"/>
</dbReference>